<dbReference type="InterPro" id="IPR024630">
    <property type="entry name" value="Stc1"/>
</dbReference>
<evidence type="ECO:0000313" key="4">
    <source>
        <dbReference type="Proteomes" id="UP000722485"/>
    </source>
</evidence>
<feature type="compositionally biased region" description="Polar residues" evidence="1">
    <location>
        <begin position="240"/>
        <end position="256"/>
    </location>
</feature>
<gene>
    <name evidence="3" type="ORF">G7Z17_g2682</name>
</gene>
<dbReference type="EMBL" id="JAANBB010000028">
    <property type="protein sequence ID" value="KAF7554788.1"/>
    <property type="molecule type" value="Genomic_DNA"/>
</dbReference>
<name>A0A9P5LKS9_9HYPO</name>
<dbReference type="Proteomes" id="UP000722485">
    <property type="component" value="Unassembled WGS sequence"/>
</dbReference>
<accession>A0A9P5LKS9</accession>
<dbReference type="AlphaFoldDB" id="A0A9P5LKS9"/>
<sequence>MAPNQNKGGFRPFRCKVGGEWKPLNAFSANQQKLIQRNIEGKRKIDAAHSGMTCRDHTSKSRCELRCEVCGLIKSKDQFSKNSLKHEEYEPTVTPAPLETGHISIEEENVDVWQHNFDDNADFFEDDGLPQYMVETASVSGESVYTSSTLPPHLARLLRPSATGPKSTSGASEVTQKSRTSSTLPPHLRNSAPQNSSAGSISTATTVRKDKEEREKSRLIPFNAWGPTGIQYQGIKEPTDSSISSATSDKPGSNANIHDDPNVIGEWDSAPVEEPQPRGNGRWPKASESRIPQSELKKQPVLTHTKSRHIDPDIDRQRRMNYCDSDDSDY</sequence>
<evidence type="ECO:0000256" key="1">
    <source>
        <dbReference type="SAM" id="MobiDB-lite"/>
    </source>
</evidence>
<dbReference type="Pfam" id="PF12898">
    <property type="entry name" value="Stc1"/>
    <property type="match status" value="1"/>
</dbReference>
<evidence type="ECO:0000313" key="3">
    <source>
        <dbReference type="EMBL" id="KAF7554788.1"/>
    </source>
</evidence>
<evidence type="ECO:0000259" key="2">
    <source>
        <dbReference type="Pfam" id="PF12898"/>
    </source>
</evidence>
<comment type="caution">
    <text evidence="3">The sequence shown here is derived from an EMBL/GenBank/DDBJ whole genome shotgun (WGS) entry which is preliminary data.</text>
</comment>
<proteinExistence type="predicted"/>
<feature type="compositionally biased region" description="Polar residues" evidence="1">
    <location>
        <begin position="164"/>
        <end position="184"/>
    </location>
</feature>
<feature type="region of interest" description="Disordered" evidence="1">
    <location>
        <begin position="157"/>
        <end position="330"/>
    </location>
</feature>
<feature type="compositionally biased region" description="Basic and acidic residues" evidence="1">
    <location>
        <begin position="308"/>
        <end position="318"/>
    </location>
</feature>
<organism evidence="3 4">
    <name type="scientific">Cylindrodendrum hubeiense</name>
    <dbReference type="NCBI Taxonomy" id="595255"/>
    <lineage>
        <taxon>Eukaryota</taxon>
        <taxon>Fungi</taxon>
        <taxon>Dikarya</taxon>
        <taxon>Ascomycota</taxon>
        <taxon>Pezizomycotina</taxon>
        <taxon>Sordariomycetes</taxon>
        <taxon>Hypocreomycetidae</taxon>
        <taxon>Hypocreales</taxon>
        <taxon>Nectriaceae</taxon>
        <taxon>Cylindrodendrum</taxon>
    </lineage>
</organism>
<keyword evidence="4" id="KW-1185">Reference proteome</keyword>
<dbReference type="OrthoDB" id="3514033at2759"/>
<feature type="domain" description="Stc1" evidence="2">
    <location>
        <begin position="14"/>
        <end position="87"/>
    </location>
</feature>
<reference evidence="3" key="1">
    <citation type="submission" date="2020-03" db="EMBL/GenBank/DDBJ databases">
        <title>Draft Genome Sequence of Cylindrodendrum hubeiense.</title>
        <authorList>
            <person name="Buettner E."/>
            <person name="Kellner H."/>
        </authorList>
    </citation>
    <scope>NUCLEOTIDE SEQUENCE</scope>
    <source>
        <strain evidence="3">IHI 201604</strain>
    </source>
</reference>
<protein>
    <recommendedName>
        <fullName evidence="2">Stc1 domain-containing protein</fullName>
    </recommendedName>
</protein>
<feature type="compositionally biased region" description="Polar residues" evidence="1">
    <location>
        <begin position="191"/>
        <end position="206"/>
    </location>
</feature>
<feature type="compositionally biased region" description="Basic and acidic residues" evidence="1">
    <location>
        <begin position="207"/>
        <end position="218"/>
    </location>
</feature>